<feature type="compositionally biased region" description="Basic and acidic residues" evidence="3">
    <location>
        <begin position="165"/>
        <end position="180"/>
    </location>
</feature>
<feature type="compositionally biased region" description="Basic and acidic residues" evidence="3">
    <location>
        <begin position="275"/>
        <end position="296"/>
    </location>
</feature>
<dbReference type="CDD" id="cd00590">
    <property type="entry name" value="RRM_SF"/>
    <property type="match status" value="1"/>
</dbReference>
<reference evidence="7" key="1">
    <citation type="submission" date="2024-07" db="EMBL/GenBank/DDBJ databases">
        <title>Two chromosome-level genome assemblies of Korean endemic species Abeliophyllum distichum and Forsythia ovata (Oleaceae).</title>
        <authorList>
            <person name="Jang H."/>
        </authorList>
    </citation>
    <scope>NUCLEOTIDE SEQUENCE [LARGE SCALE GENOMIC DNA]</scope>
</reference>
<evidence type="ECO:0000259" key="4">
    <source>
        <dbReference type="PROSITE" id="PS50102"/>
    </source>
</evidence>
<feature type="region of interest" description="Disordered" evidence="3">
    <location>
        <begin position="341"/>
        <end position="399"/>
    </location>
</feature>
<feature type="compositionally biased region" description="Basic and acidic residues" evidence="3">
    <location>
        <begin position="255"/>
        <end position="266"/>
    </location>
</feature>
<feature type="compositionally biased region" description="Polar residues" evidence="3">
    <location>
        <begin position="127"/>
        <end position="138"/>
    </location>
</feature>
<feature type="region of interest" description="Disordered" evidence="3">
    <location>
        <begin position="411"/>
        <end position="469"/>
    </location>
</feature>
<protein>
    <submittedName>
        <fullName evidence="6">Uncharacterized protein</fullName>
    </submittedName>
</protein>
<dbReference type="GO" id="GO:0003723">
    <property type="term" value="F:RNA binding"/>
    <property type="evidence" value="ECO:0007669"/>
    <property type="project" value="UniProtKB-UniRule"/>
</dbReference>
<keyword evidence="1" id="KW-0479">Metal-binding</keyword>
<dbReference type="Pfam" id="PF00076">
    <property type="entry name" value="RRM_1"/>
    <property type="match status" value="1"/>
</dbReference>
<dbReference type="InterPro" id="IPR001878">
    <property type="entry name" value="Znf_CCHC"/>
</dbReference>
<proteinExistence type="predicted"/>
<keyword evidence="1" id="KW-0863">Zinc-finger</keyword>
<dbReference type="SMART" id="SM00343">
    <property type="entry name" value="ZnF_C2HC"/>
    <property type="match status" value="1"/>
</dbReference>
<keyword evidence="2" id="KW-0694">RNA-binding</keyword>
<dbReference type="Gene3D" id="3.30.70.330">
    <property type="match status" value="1"/>
</dbReference>
<feature type="compositionally biased region" description="Basic and acidic residues" evidence="3">
    <location>
        <begin position="143"/>
        <end position="154"/>
    </location>
</feature>
<dbReference type="SUPFAM" id="SSF57756">
    <property type="entry name" value="Retrovirus zinc finger-like domains"/>
    <property type="match status" value="1"/>
</dbReference>
<dbReference type="InterPro" id="IPR036875">
    <property type="entry name" value="Znf_CCHC_sf"/>
</dbReference>
<organism evidence="6 7">
    <name type="scientific">Abeliophyllum distichum</name>
    <dbReference type="NCBI Taxonomy" id="126358"/>
    <lineage>
        <taxon>Eukaryota</taxon>
        <taxon>Viridiplantae</taxon>
        <taxon>Streptophyta</taxon>
        <taxon>Embryophyta</taxon>
        <taxon>Tracheophyta</taxon>
        <taxon>Spermatophyta</taxon>
        <taxon>Magnoliopsida</taxon>
        <taxon>eudicotyledons</taxon>
        <taxon>Gunneridae</taxon>
        <taxon>Pentapetalae</taxon>
        <taxon>asterids</taxon>
        <taxon>lamiids</taxon>
        <taxon>Lamiales</taxon>
        <taxon>Oleaceae</taxon>
        <taxon>Forsythieae</taxon>
        <taxon>Abeliophyllum</taxon>
    </lineage>
</organism>
<accession>A0ABD1REU4</accession>
<dbReference type="Proteomes" id="UP001604336">
    <property type="component" value="Unassembled WGS sequence"/>
</dbReference>
<dbReference type="PROSITE" id="PS50158">
    <property type="entry name" value="ZF_CCHC"/>
    <property type="match status" value="1"/>
</dbReference>
<dbReference type="PROSITE" id="PS50102">
    <property type="entry name" value="RRM"/>
    <property type="match status" value="1"/>
</dbReference>
<dbReference type="InterPro" id="IPR012677">
    <property type="entry name" value="Nucleotide-bd_a/b_plait_sf"/>
</dbReference>
<dbReference type="PANTHER" id="PTHR48038:SF2">
    <property type="entry name" value="OS02G0536400 PROTEIN"/>
    <property type="match status" value="1"/>
</dbReference>
<gene>
    <name evidence="6" type="ORF">Adt_31689</name>
</gene>
<feature type="domain" description="CCHC-type" evidence="5">
    <location>
        <begin position="304"/>
        <end position="319"/>
    </location>
</feature>
<keyword evidence="1" id="KW-0862">Zinc</keyword>
<name>A0ABD1REU4_9LAMI</name>
<dbReference type="PANTHER" id="PTHR48038">
    <property type="entry name" value="RIBONUCLEOPROTEIN RB97D"/>
    <property type="match status" value="1"/>
</dbReference>
<dbReference type="InterPro" id="IPR000504">
    <property type="entry name" value="RRM_dom"/>
</dbReference>
<feature type="domain" description="RRM" evidence="4">
    <location>
        <begin position="58"/>
        <end position="127"/>
    </location>
</feature>
<feature type="region of interest" description="Disordered" evidence="3">
    <location>
        <begin position="127"/>
        <end position="204"/>
    </location>
</feature>
<dbReference type="InterPro" id="IPR035979">
    <property type="entry name" value="RBD_domain_sf"/>
</dbReference>
<sequence length="711" mass="80810">MRNFEDFSIRDYKYASMDYSAIAKNSEHMQLVQVMMLQQQPNSTLMIDSLPRKLHILMSLHLGNLSSRISRDDLERVFRRFGRCTIQVKDRYGFVVYDYPAIAEKALKTLRGKRICGEPITISWSNRQPRALQRSTRGGKSYEPQRRRYSRNENDDQILGSNGQRDYETDFRRTDGEDNKFGSSDLVDEGTSYHPNVKPHAGEKDHTALDDFHEAGGIEKNHMDDDRWGEQVLVPSNEIGIENGLVFDRYEPYHSDDKKEQDEDQNHLSGSPTIRKSEERVGTRQNDSKETLDHPNNKKSQKGCYICGEVGHKMSMCPRKLKKFDFGSRGRLHPANYDVLLRQQKSDREPSTSRNQRRLLRQRDSPMAKGTTRGRRNNNEEKKRNRRDHDNFERRLSKKARGASLSSVLYDYTSSRSQSPSRSLRSLSGNPSHSKSKSVSSRKISPSSCSRSSTSCHSGSKIVKLGLRSRSNSPISAPVALGKPLSSSHNTSEVNAAGPVFNADLLETEKLQTSGGYNSTSENISAAMENEYAAGPSKVEEEKTGKYLFPRDGTFNQSISTGSYKVLESHMPKSGNGDHVADNLLVHSRKEMGEPSNENLMAEHGLAREFDVSTRSNVAKSMRMSTEEMYMVLKHYGLEHREENEKNLSLEACFGSARLWPWEIIYYRRLKKGPIAAENYARRIAQNEEFGIVDKYIRGSSGWGQLSEDNP</sequence>
<feature type="compositionally biased region" description="Basic and acidic residues" evidence="3">
    <location>
        <begin position="377"/>
        <end position="395"/>
    </location>
</feature>
<dbReference type="SUPFAM" id="SSF54928">
    <property type="entry name" value="RNA-binding domain, RBD"/>
    <property type="match status" value="1"/>
</dbReference>
<dbReference type="EMBL" id="JBFOLK010000009">
    <property type="protein sequence ID" value="KAL2486933.1"/>
    <property type="molecule type" value="Genomic_DNA"/>
</dbReference>
<dbReference type="AlphaFoldDB" id="A0ABD1REU4"/>
<evidence type="ECO:0000256" key="2">
    <source>
        <dbReference type="PROSITE-ProRule" id="PRU00176"/>
    </source>
</evidence>
<feature type="region of interest" description="Disordered" evidence="3">
    <location>
        <begin position="255"/>
        <end position="303"/>
    </location>
</feature>
<dbReference type="GO" id="GO:0008270">
    <property type="term" value="F:zinc ion binding"/>
    <property type="evidence" value="ECO:0007669"/>
    <property type="project" value="UniProtKB-KW"/>
</dbReference>
<comment type="caution">
    <text evidence="6">The sequence shown here is derived from an EMBL/GenBank/DDBJ whole genome shotgun (WGS) entry which is preliminary data.</text>
</comment>
<evidence type="ECO:0000256" key="1">
    <source>
        <dbReference type="PROSITE-ProRule" id="PRU00047"/>
    </source>
</evidence>
<keyword evidence="7" id="KW-1185">Reference proteome</keyword>
<evidence type="ECO:0000259" key="5">
    <source>
        <dbReference type="PROSITE" id="PS50158"/>
    </source>
</evidence>
<feature type="compositionally biased region" description="Low complexity" evidence="3">
    <location>
        <begin position="414"/>
        <end position="461"/>
    </location>
</feature>
<dbReference type="SMART" id="SM00360">
    <property type="entry name" value="RRM"/>
    <property type="match status" value="1"/>
</dbReference>
<evidence type="ECO:0000313" key="7">
    <source>
        <dbReference type="Proteomes" id="UP001604336"/>
    </source>
</evidence>
<evidence type="ECO:0000256" key="3">
    <source>
        <dbReference type="SAM" id="MobiDB-lite"/>
    </source>
</evidence>
<evidence type="ECO:0000313" key="6">
    <source>
        <dbReference type="EMBL" id="KAL2486933.1"/>
    </source>
</evidence>